<evidence type="ECO:0000313" key="6">
    <source>
        <dbReference type="EMBL" id="VAW20590.1"/>
    </source>
</evidence>
<reference evidence="6" key="1">
    <citation type="submission" date="2018-06" db="EMBL/GenBank/DDBJ databases">
        <authorList>
            <person name="Zhirakovskaya E."/>
        </authorList>
    </citation>
    <scope>NUCLEOTIDE SEQUENCE</scope>
</reference>
<accession>A0A3B0TV34</accession>
<proteinExistence type="inferred from homology"/>
<dbReference type="PANTHER" id="PTHR43301">
    <property type="entry name" value="ARABINAN ENDO-1,5-ALPHA-L-ARABINOSIDASE"/>
    <property type="match status" value="1"/>
</dbReference>
<keyword evidence="3" id="KW-0378">Hydrolase</keyword>
<organism evidence="6">
    <name type="scientific">hydrothermal vent metagenome</name>
    <dbReference type="NCBI Taxonomy" id="652676"/>
    <lineage>
        <taxon>unclassified sequences</taxon>
        <taxon>metagenomes</taxon>
        <taxon>ecological metagenomes</taxon>
    </lineage>
</organism>
<dbReference type="Gene3D" id="2.115.10.20">
    <property type="entry name" value="Glycosyl hydrolase domain, family 43"/>
    <property type="match status" value="1"/>
</dbReference>
<feature type="domain" description="Extracellular endo-alpha-(1-&gt;5)-L-arabinanase C-terminal" evidence="5">
    <location>
        <begin position="393"/>
        <end position="505"/>
    </location>
</feature>
<evidence type="ECO:0000256" key="4">
    <source>
        <dbReference type="ARBA" id="ARBA00023295"/>
    </source>
</evidence>
<dbReference type="GO" id="GO:0005975">
    <property type="term" value="P:carbohydrate metabolic process"/>
    <property type="evidence" value="ECO:0007669"/>
    <property type="project" value="InterPro"/>
</dbReference>
<evidence type="ECO:0000256" key="1">
    <source>
        <dbReference type="ARBA" id="ARBA00004834"/>
    </source>
</evidence>
<dbReference type="Pfam" id="PF16369">
    <property type="entry name" value="GH43_C"/>
    <property type="match status" value="1"/>
</dbReference>
<keyword evidence="4" id="KW-0326">Glycosidase</keyword>
<dbReference type="PANTHER" id="PTHR43301:SF3">
    <property type="entry name" value="ARABINAN ENDO-1,5-ALPHA-L-ARABINOSIDASE A-RELATED"/>
    <property type="match status" value="1"/>
</dbReference>
<dbReference type="SUPFAM" id="SSF75005">
    <property type="entry name" value="Arabinanase/levansucrase/invertase"/>
    <property type="match status" value="1"/>
</dbReference>
<dbReference type="InterPro" id="IPR050727">
    <property type="entry name" value="GH43_arabinanases"/>
</dbReference>
<sequence length="507" mass="57155">MKELIPQWDVSRYLAKDTILILLILFTLLISSCKKEINDPVGTPNDPKEGTGSTPRDTFNIYNISDTYPGLYLFSNVKKWGPYNVHDPSIMYDGGYFYSYSTDVAYRQKLLRTGAQLRKSHNLIDWEFIGWAFNGTPSQAANYINQNGGTPFESVWAPYIMKSGNEYRLYYSSSSPTPKLSAIGLAVSSKPDGPWVERGLVVTSKKNIVMPNAIDPSVLVTPGGAHWMYYGSAWDGIYILGLDPETGLAKNAGDKGKRIAARGRTGNKVNGNIEGAEVIYHPGLNKYYLFIAYDWLATKYNVRVGRSDSPTGPFYDFNGNDLKEEEDNIPMIIAPYRFNGHGGWQGTSHCTVFQKDGQYFIAHQGRPSIDKYYMVMHVRRIFWTEDGWPVASPERYANMGQTPIPKEEITGDWEQIILNYRVVPGYANEQISPDLQSAIPLKIEEGGSINGVLQNSWIYVNNKLTLSWRNGFTDKLIVSRAWDWENKKPCIVFTGLNNKGTAIWGKK</sequence>
<gene>
    <name evidence="6" type="ORF">MNBD_BACTEROID01-530</name>
</gene>
<dbReference type="Pfam" id="PF04616">
    <property type="entry name" value="Glyco_hydro_43"/>
    <property type="match status" value="1"/>
</dbReference>
<dbReference type="PROSITE" id="PS51257">
    <property type="entry name" value="PROKAR_LIPOPROTEIN"/>
    <property type="match status" value="1"/>
</dbReference>
<dbReference type="InterPro" id="IPR006710">
    <property type="entry name" value="Glyco_hydro_43"/>
</dbReference>
<dbReference type="AlphaFoldDB" id="A0A3B0TV34"/>
<protein>
    <recommendedName>
        <fullName evidence="5">Extracellular endo-alpha-(1-&gt;5)-L-arabinanase C-terminal domain-containing protein</fullName>
    </recommendedName>
</protein>
<evidence type="ECO:0000259" key="5">
    <source>
        <dbReference type="Pfam" id="PF16369"/>
    </source>
</evidence>
<name>A0A3B0TV34_9ZZZZ</name>
<dbReference type="GO" id="GO:0004553">
    <property type="term" value="F:hydrolase activity, hydrolyzing O-glycosyl compounds"/>
    <property type="evidence" value="ECO:0007669"/>
    <property type="project" value="InterPro"/>
</dbReference>
<comment type="pathway">
    <text evidence="1">Glycan metabolism; L-arabinan degradation.</text>
</comment>
<dbReference type="CDD" id="cd08998">
    <property type="entry name" value="GH43_Arb43a-like"/>
    <property type="match status" value="1"/>
</dbReference>
<dbReference type="InterPro" id="IPR023296">
    <property type="entry name" value="Glyco_hydro_beta-prop_sf"/>
</dbReference>
<dbReference type="Gene3D" id="2.40.128.10">
    <property type="match status" value="1"/>
</dbReference>
<comment type="similarity">
    <text evidence="2">Belongs to the glycosyl hydrolase 43 family.</text>
</comment>
<dbReference type="EMBL" id="UOEP01000125">
    <property type="protein sequence ID" value="VAW20590.1"/>
    <property type="molecule type" value="Genomic_DNA"/>
</dbReference>
<evidence type="ECO:0000256" key="3">
    <source>
        <dbReference type="ARBA" id="ARBA00022801"/>
    </source>
</evidence>
<evidence type="ECO:0000256" key="2">
    <source>
        <dbReference type="ARBA" id="ARBA00009865"/>
    </source>
</evidence>
<dbReference type="InterPro" id="IPR032291">
    <property type="entry name" value="Abn2_C"/>
</dbReference>